<evidence type="ECO:0000256" key="10">
    <source>
        <dbReference type="ARBA" id="ARBA00048970"/>
    </source>
</evidence>
<dbReference type="InterPro" id="IPR015507">
    <property type="entry name" value="rRNA-MeTfrase_E"/>
</dbReference>
<evidence type="ECO:0000256" key="9">
    <source>
        <dbReference type="ARBA" id="ARBA00042745"/>
    </source>
</evidence>
<keyword evidence="2 11" id="KW-0489">Methyltransferase</keyword>
<feature type="binding site" evidence="11">
    <location>
        <position position="60"/>
    </location>
    <ligand>
        <name>S-adenosyl-L-methionine</name>
        <dbReference type="ChEBI" id="CHEBI:59789"/>
    </ligand>
</feature>
<dbReference type="GO" id="GO:0005737">
    <property type="term" value="C:cytoplasm"/>
    <property type="evidence" value="ECO:0007669"/>
    <property type="project" value="UniProtKB-SubCell"/>
</dbReference>
<evidence type="ECO:0000256" key="5">
    <source>
        <dbReference type="ARBA" id="ARBA00037569"/>
    </source>
</evidence>
<dbReference type="Proteomes" id="UP000501991">
    <property type="component" value="Chromosome"/>
</dbReference>
<dbReference type="HAMAP" id="MF_01547">
    <property type="entry name" value="RNA_methyltr_E"/>
    <property type="match status" value="1"/>
</dbReference>
<feature type="binding site" evidence="11">
    <location>
        <position position="80"/>
    </location>
    <ligand>
        <name>S-adenosyl-L-methionine</name>
        <dbReference type="ChEBI" id="CHEBI:59789"/>
    </ligand>
</feature>
<dbReference type="GO" id="GO:0008650">
    <property type="term" value="F:rRNA (uridine-2'-O-)-methyltransferase activity"/>
    <property type="evidence" value="ECO:0007669"/>
    <property type="project" value="UniProtKB-UniRule"/>
</dbReference>
<dbReference type="InterPro" id="IPR002877">
    <property type="entry name" value="RNA_MeTrfase_FtsJ_dom"/>
</dbReference>
<sequence length="208" mass="22666">MKRSKTSKAWMREHVNDPYVHKAKAAGYRARAAFKLLEIDQKDHLLRSGMTVVDLGAAPGSWSQIAARQVGDSGRVIALDLLEIDPLHNVHFIQGDFQSDAVLHQLEAALAGQPVDLVISDIAPNMSGIATADQARAIYLCELALDFAASHLKPGGNFLVKVFQGAGIDAYRRSMQDVFEKVVVRKPAASRDRSAEVYFLGLGRKADG</sequence>
<dbReference type="Gene3D" id="3.40.50.150">
    <property type="entry name" value="Vaccinia Virus protein VP39"/>
    <property type="match status" value="1"/>
</dbReference>
<dbReference type="PANTHER" id="PTHR10920">
    <property type="entry name" value="RIBOSOMAL RNA METHYLTRANSFERASE"/>
    <property type="match status" value="1"/>
</dbReference>
<evidence type="ECO:0000256" key="3">
    <source>
        <dbReference type="ARBA" id="ARBA00022679"/>
    </source>
</evidence>
<feature type="binding site" evidence="11">
    <location>
        <position position="121"/>
    </location>
    <ligand>
        <name>S-adenosyl-L-methionine</name>
        <dbReference type="ChEBI" id="CHEBI:59789"/>
    </ligand>
</feature>
<dbReference type="FunFam" id="3.40.50.150:FF:000005">
    <property type="entry name" value="Ribosomal RNA large subunit methyltransferase E"/>
    <property type="match status" value="1"/>
</dbReference>
<keyword evidence="4 11" id="KW-0949">S-adenosyl-L-methionine</keyword>
<name>A0A6C1B434_9RHOO</name>
<feature type="domain" description="Ribosomal RNA methyltransferase FtsJ" evidence="13">
    <location>
        <begin position="28"/>
        <end position="204"/>
    </location>
</feature>
<dbReference type="EMBL" id="CP048836">
    <property type="protein sequence ID" value="QID18153.1"/>
    <property type="molecule type" value="Genomic_DNA"/>
</dbReference>
<feature type="binding site" evidence="11">
    <location>
        <position position="62"/>
    </location>
    <ligand>
        <name>S-adenosyl-L-methionine</name>
        <dbReference type="ChEBI" id="CHEBI:59789"/>
    </ligand>
</feature>
<dbReference type="NCBIfam" id="NF008390">
    <property type="entry name" value="PRK11188.1"/>
    <property type="match status" value="1"/>
</dbReference>
<comment type="catalytic activity">
    <reaction evidence="10 11">
        <text>uridine(2552) in 23S rRNA + S-adenosyl-L-methionine = 2'-O-methyluridine(2552) in 23S rRNA + S-adenosyl-L-homocysteine + H(+)</text>
        <dbReference type="Rhea" id="RHEA:42720"/>
        <dbReference type="Rhea" id="RHEA-COMP:10202"/>
        <dbReference type="Rhea" id="RHEA-COMP:10203"/>
        <dbReference type="ChEBI" id="CHEBI:15378"/>
        <dbReference type="ChEBI" id="CHEBI:57856"/>
        <dbReference type="ChEBI" id="CHEBI:59789"/>
        <dbReference type="ChEBI" id="CHEBI:65315"/>
        <dbReference type="ChEBI" id="CHEBI:74478"/>
        <dbReference type="EC" id="2.1.1.166"/>
    </reaction>
</comment>
<comment type="similarity">
    <text evidence="11">Belongs to the class I-like SAM-binding methyltransferase superfamily. RNA methyltransferase RlmE family.</text>
</comment>
<evidence type="ECO:0000256" key="4">
    <source>
        <dbReference type="ARBA" id="ARBA00022691"/>
    </source>
</evidence>
<dbReference type="RefSeq" id="WP_173765531.1">
    <property type="nucleotide sequence ID" value="NZ_CP048836.1"/>
</dbReference>
<evidence type="ECO:0000259" key="13">
    <source>
        <dbReference type="Pfam" id="PF01728"/>
    </source>
</evidence>
<dbReference type="SUPFAM" id="SSF53335">
    <property type="entry name" value="S-adenosyl-L-methionine-dependent methyltransferases"/>
    <property type="match status" value="1"/>
</dbReference>
<keyword evidence="11" id="KW-0963">Cytoplasm</keyword>
<accession>A0A6C1B434</accession>
<keyword evidence="1 11" id="KW-0698">rRNA processing</keyword>
<dbReference type="InterPro" id="IPR050082">
    <property type="entry name" value="RNA_methyltr_RlmE"/>
</dbReference>
<evidence type="ECO:0000256" key="6">
    <source>
        <dbReference type="ARBA" id="ARBA00038861"/>
    </source>
</evidence>
<gene>
    <name evidence="11 14" type="primary">rlmE</name>
    <name evidence="11" type="synonym">ftsJ</name>
    <name evidence="11" type="synonym">rrmJ</name>
    <name evidence="14" type="ORF">G3580_11195</name>
</gene>
<keyword evidence="3 11" id="KW-0808">Transferase</keyword>
<feature type="active site" description="Proton acceptor" evidence="11 12">
    <location>
        <position position="161"/>
    </location>
</feature>
<evidence type="ECO:0000313" key="14">
    <source>
        <dbReference type="EMBL" id="QID18153.1"/>
    </source>
</evidence>
<dbReference type="PANTHER" id="PTHR10920:SF18">
    <property type="entry name" value="RRNA METHYLTRANSFERASE 2, MITOCHONDRIAL"/>
    <property type="match status" value="1"/>
</dbReference>
<evidence type="ECO:0000313" key="15">
    <source>
        <dbReference type="Proteomes" id="UP000501991"/>
    </source>
</evidence>
<keyword evidence="15" id="KW-1185">Reference proteome</keyword>
<evidence type="ECO:0000256" key="8">
    <source>
        <dbReference type="ARBA" id="ARBA00041995"/>
    </source>
</evidence>
<dbReference type="KEGG" id="azq:G3580_11195"/>
<feature type="binding site" evidence="11">
    <location>
        <position position="96"/>
    </location>
    <ligand>
        <name>S-adenosyl-L-methionine</name>
        <dbReference type="ChEBI" id="CHEBI:59789"/>
    </ligand>
</feature>
<protein>
    <recommendedName>
        <fullName evidence="7 11">Ribosomal RNA large subunit methyltransferase E</fullName>
        <ecNumber evidence="6 11">2.1.1.166</ecNumber>
    </recommendedName>
    <alternativeName>
        <fullName evidence="9 11">23S rRNA Um2552 methyltransferase</fullName>
    </alternativeName>
    <alternativeName>
        <fullName evidence="8 11">rRNA (uridine-2'-O-)-methyltransferase</fullName>
    </alternativeName>
</protein>
<reference evidence="14 15" key="1">
    <citation type="submission" date="2020-02" db="EMBL/GenBank/DDBJ databases">
        <title>Nitrogenibacter mangrovi gen. nov., sp. nov. isolated from mangrove sediment, a denitrifying betaproteobacterium.</title>
        <authorList>
            <person name="Liao H."/>
            <person name="Tian Y."/>
        </authorList>
    </citation>
    <scope>NUCLEOTIDE SEQUENCE [LARGE SCALE GENOMIC DNA]</scope>
    <source>
        <strain evidence="14 15">M9-3-2</strain>
    </source>
</reference>
<comment type="subcellular location">
    <subcellularLocation>
        <location evidence="11">Cytoplasm</location>
    </subcellularLocation>
</comment>
<organism evidence="14 15">
    <name type="scientific">Nitrogeniibacter mangrovi</name>
    <dbReference type="NCBI Taxonomy" id="2016596"/>
    <lineage>
        <taxon>Bacteria</taxon>
        <taxon>Pseudomonadati</taxon>
        <taxon>Pseudomonadota</taxon>
        <taxon>Betaproteobacteria</taxon>
        <taxon>Rhodocyclales</taxon>
        <taxon>Zoogloeaceae</taxon>
        <taxon>Nitrogeniibacter</taxon>
    </lineage>
</organism>
<evidence type="ECO:0000256" key="2">
    <source>
        <dbReference type="ARBA" id="ARBA00022603"/>
    </source>
</evidence>
<dbReference type="AlphaFoldDB" id="A0A6C1B434"/>
<evidence type="ECO:0000256" key="1">
    <source>
        <dbReference type="ARBA" id="ARBA00022552"/>
    </source>
</evidence>
<dbReference type="PIRSF" id="PIRSF005461">
    <property type="entry name" value="23S_rRNA_mtase"/>
    <property type="match status" value="1"/>
</dbReference>
<dbReference type="EC" id="2.1.1.166" evidence="6 11"/>
<dbReference type="InterPro" id="IPR029063">
    <property type="entry name" value="SAM-dependent_MTases_sf"/>
</dbReference>
<proteinExistence type="inferred from homology"/>
<comment type="function">
    <text evidence="5 11">Specifically methylates the uridine in position 2552 of 23S rRNA at the 2'-O position of the ribose in the fully assembled 50S ribosomal subunit.</text>
</comment>
<evidence type="ECO:0000256" key="11">
    <source>
        <dbReference type="HAMAP-Rule" id="MF_01547"/>
    </source>
</evidence>
<dbReference type="Pfam" id="PF01728">
    <property type="entry name" value="FtsJ"/>
    <property type="match status" value="1"/>
</dbReference>
<evidence type="ECO:0000256" key="7">
    <source>
        <dbReference type="ARBA" id="ARBA00041129"/>
    </source>
</evidence>
<evidence type="ECO:0000256" key="12">
    <source>
        <dbReference type="PIRSR" id="PIRSR005461-1"/>
    </source>
</evidence>